<dbReference type="PRINTS" id="PR00463">
    <property type="entry name" value="EP450I"/>
</dbReference>
<evidence type="ECO:0000256" key="3">
    <source>
        <dbReference type="ARBA" id="ARBA00022617"/>
    </source>
</evidence>
<dbReference type="Gene3D" id="1.10.630.10">
    <property type="entry name" value="Cytochrome P450"/>
    <property type="match status" value="1"/>
</dbReference>
<dbReference type="InterPro" id="IPR036396">
    <property type="entry name" value="Cyt_P450_sf"/>
</dbReference>
<gene>
    <name evidence="14" type="primary">LOC107432742</name>
</gene>
<keyword evidence="10 12" id="KW-0472">Membrane</keyword>
<name>A0ABM3I7E3_ZIZJJ</name>
<keyword evidence="4 12" id="KW-0812">Transmembrane</keyword>
<keyword evidence="8 11" id="KW-0408">Iron</keyword>
<dbReference type="Pfam" id="PF00067">
    <property type="entry name" value="p450"/>
    <property type="match status" value="1"/>
</dbReference>
<evidence type="ECO:0000256" key="10">
    <source>
        <dbReference type="ARBA" id="ARBA00023136"/>
    </source>
</evidence>
<evidence type="ECO:0000256" key="1">
    <source>
        <dbReference type="ARBA" id="ARBA00004167"/>
    </source>
</evidence>
<comment type="similarity">
    <text evidence="2 11">Belongs to the cytochrome P450 family.</text>
</comment>
<dbReference type="PROSITE" id="PS00086">
    <property type="entry name" value="CYTOCHROME_P450"/>
    <property type="match status" value="1"/>
</dbReference>
<dbReference type="RefSeq" id="XP_048322133.2">
    <property type="nucleotide sequence ID" value="XM_048466176.2"/>
</dbReference>
<reference evidence="14" key="1">
    <citation type="submission" date="2025-08" db="UniProtKB">
        <authorList>
            <consortium name="RefSeq"/>
        </authorList>
    </citation>
    <scope>IDENTIFICATION</scope>
    <source>
        <tissue evidence="14">Seedling</tissue>
    </source>
</reference>
<dbReference type="InterPro" id="IPR002401">
    <property type="entry name" value="Cyt_P450_E_grp-I"/>
</dbReference>
<keyword evidence="7 11" id="KW-0560">Oxidoreductase</keyword>
<feature type="transmembrane region" description="Helical" evidence="12">
    <location>
        <begin position="6"/>
        <end position="28"/>
    </location>
</feature>
<keyword evidence="13" id="KW-1185">Reference proteome</keyword>
<evidence type="ECO:0000256" key="7">
    <source>
        <dbReference type="ARBA" id="ARBA00023002"/>
    </source>
</evidence>
<dbReference type="GeneID" id="107432742"/>
<keyword evidence="9 11" id="KW-0503">Monooxygenase</keyword>
<protein>
    <submittedName>
        <fullName evidence="14">Cytochrome P450 72A397-like</fullName>
    </submittedName>
</protein>
<dbReference type="PANTHER" id="PTHR24282">
    <property type="entry name" value="CYTOCHROME P450 FAMILY MEMBER"/>
    <property type="match status" value="1"/>
</dbReference>
<keyword evidence="5 11" id="KW-0479">Metal-binding</keyword>
<evidence type="ECO:0000256" key="9">
    <source>
        <dbReference type="ARBA" id="ARBA00023033"/>
    </source>
</evidence>
<keyword evidence="3 11" id="KW-0349">Heme</keyword>
<dbReference type="CDD" id="cd20642">
    <property type="entry name" value="CYP72"/>
    <property type="match status" value="1"/>
</dbReference>
<dbReference type="Proteomes" id="UP001652623">
    <property type="component" value="Chromosome 11"/>
</dbReference>
<evidence type="ECO:0000256" key="4">
    <source>
        <dbReference type="ARBA" id="ARBA00022692"/>
    </source>
</evidence>
<dbReference type="InterPro" id="IPR017972">
    <property type="entry name" value="Cyt_P450_CS"/>
</dbReference>
<dbReference type="PANTHER" id="PTHR24282:SF255">
    <property type="entry name" value="CYTOCHROME P450 72A11-RELATED"/>
    <property type="match status" value="1"/>
</dbReference>
<evidence type="ECO:0000313" key="13">
    <source>
        <dbReference type="Proteomes" id="UP001652623"/>
    </source>
</evidence>
<evidence type="ECO:0000256" key="6">
    <source>
        <dbReference type="ARBA" id="ARBA00022989"/>
    </source>
</evidence>
<evidence type="ECO:0000256" key="2">
    <source>
        <dbReference type="ARBA" id="ARBA00010617"/>
    </source>
</evidence>
<evidence type="ECO:0000256" key="12">
    <source>
        <dbReference type="SAM" id="Phobius"/>
    </source>
</evidence>
<proteinExistence type="inferred from homology"/>
<comment type="subcellular location">
    <subcellularLocation>
        <location evidence="1">Membrane</location>
        <topology evidence="1">Single-pass membrane protein</topology>
    </subcellularLocation>
</comment>
<dbReference type="SUPFAM" id="SSF48264">
    <property type="entry name" value="Cytochrome P450"/>
    <property type="match status" value="1"/>
</dbReference>
<dbReference type="PRINTS" id="PR00385">
    <property type="entry name" value="P450"/>
</dbReference>
<accession>A0ABM3I7E3</accession>
<evidence type="ECO:0000256" key="8">
    <source>
        <dbReference type="ARBA" id="ARBA00023004"/>
    </source>
</evidence>
<sequence>MKMEVSFGTTIVYVGLISIVITWAWRVLKWVWLRPKKLERALRHQGLTAKSYRLVYGDLKESSNMFKLANSKPMILSHDIAPRVLPFIYQTVENFGKDSFTWIGPTPRVIITNPEQLKDIFNKFSDFRKLDQNPLTKLLAKGVVTYEDEKWVKHRRIINPAFHFQKLEHLLPAFAVSHGEMISEWDKMMISKEGSCELDVWPYLQNATADAISRTAFGSSYEEGRRVFQLQKEQAQHVNEVSRSVYFPGWRFLPTKKNKRMKEIDKEITASLRNIIHKRKQAMREEEETKDDLLGILLESNRKEQHDGNKKNIGMSTEDVIEECKLFYFAGQETTSVLLAWTMVLLSMYPNWQHRARDEVLQVFGNNKPDFDGLTHLKVVTMIFNEVLRLYPPVVTMERKVNKETQLGKLTLPVGVQLSLPTLLVHHDNELWGDDATEFKPERFSEGVSKATKGRLCFFPFGWGPRICIGQNFAMMEAKMALALILQHFKFELSPSYAHAPSTTILLQPQFGAHLILHKR</sequence>
<organism evidence="13 14">
    <name type="scientific">Ziziphus jujuba</name>
    <name type="common">Chinese jujube</name>
    <name type="synonym">Ziziphus sativa</name>
    <dbReference type="NCBI Taxonomy" id="326968"/>
    <lineage>
        <taxon>Eukaryota</taxon>
        <taxon>Viridiplantae</taxon>
        <taxon>Streptophyta</taxon>
        <taxon>Embryophyta</taxon>
        <taxon>Tracheophyta</taxon>
        <taxon>Spermatophyta</taxon>
        <taxon>Magnoliopsida</taxon>
        <taxon>eudicotyledons</taxon>
        <taxon>Gunneridae</taxon>
        <taxon>Pentapetalae</taxon>
        <taxon>rosids</taxon>
        <taxon>fabids</taxon>
        <taxon>Rosales</taxon>
        <taxon>Rhamnaceae</taxon>
        <taxon>Paliureae</taxon>
        <taxon>Ziziphus</taxon>
    </lineage>
</organism>
<evidence type="ECO:0000256" key="5">
    <source>
        <dbReference type="ARBA" id="ARBA00022723"/>
    </source>
</evidence>
<dbReference type="InterPro" id="IPR001128">
    <property type="entry name" value="Cyt_P450"/>
</dbReference>
<keyword evidence="6 12" id="KW-1133">Transmembrane helix</keyword>
<evidence type="ECO:0000256" key="11">
    <source>
        <dbReference type="RuleBase" id="RU000461"/>
    </source>
</evidence>
<dbReference type="InterPro" id="IPR050665">
    <property type="entry name" value="Cytochrome_P450_Monooxygen"/>
</dbReference>
<evidence type="ECO:0000313" key="14">
    <source>
        <dbReference type="RefSeq" id="XP_048322133.2"/>
    </source>
</evidence>